<feature type="compositionally biased region" description="Polar residues" evidence="1">
    <location>
        <begin position="1"/>
        <end position="13"/>
    </location>
</feature>
<dbReference type="WBParaSite" id="Hba_09966">
    <property type="protein sequence ID" value="Hba_09966"/>
    <property type="gene ID" value="Hba_09966"/>
</dbReference>
<evidence type="ECO:0000313" key="3">
    <source>
        <dbReference type="WBParaSite" id="Hba_09966"/>
    </source>
</evidence>
<protein>
    <submittedName>
        <fullName evidence="3">Uncharacterized protein</fullName>
    </submittedName>
</protein>
<reference evidence="3" key="1">
    <citation type="submission" date="2016-11" db="UniProtKB">
        <authorList>
            <consortium name="WormBaseParasite"/>
        </authorList>
    </citation>
    <scope>IDENTIFICATION</scope>
</reference>
<keyword evidence="2" id="KW-1185">Reference proteome</keyword>
<organism evidence="2 3">
    <name type="scientific">Heterorhabditis bacteriophora</name>
    <name type="common">Entomopathogenic nematode worm</name>
    <dbReference type="NCBI Taxonomy" id="37862"/>
    <lineage>
        <taxon>Eukaryota</taxon>
        <taxon>Metazoa</taxon>
        <taxon>Ecdysozoa</taxon>
        <taxon>Nematoda</taxon>
        <taxon>Chromadorea</taxon>
        <taxon>Rhabditida</taxon>
        <taxon>Rhabditina</taxon>
        <taxon>Rhabditomorpha</taxon>
        <taxon>Strongyloidea</taxon>
        <taxon>Heterorhabditidae</taxon>
        <taxon>Heterorhabditis</taxon>
    </lineage>
</organism>
<sequence>MSASMHHQSSPNGSHREQKNSMERECHSLADLANSVQVKSYG</sequence>
<accession>A0A1I7WXL0</accession>
<proteinExistence type="predicted"/>
<name>A0A1I7WXL0_HETBA</name>
<feature type="region of interest" description="Disordered" evidence="1">
    <location>
        <begin position="1"/>
        <end position="42"/>
    </location>
</feature>
<evidence type="ECO:0000313" key="2">
    <source>
        <dbReference type="Proteomes" id="UP000095283"/>
    </source>
</evidence>
<dbReference type="AlphaFoldDB" id="A0A1I7WXL0"/>
<evidence type="ECO:0000256" key="1">
    <source>
        <dbReference type="SAM" id="MobiDB-lite"/>
    </source>
</evidence>
<dbReference type="Proteomes" id="UP000095283">
    <property type="component" value="Unplaced"/>
</dbReference>
<feature type="compositionally biased region" description="Basic and acidic residues" evidence="1">
    <location>
        <begin position="14"/>
        <end position="28"/>
    </location>
</feature>